<organism evidence="6 7">
    <name type="scientific">Rhypophila decipiens</name>
    <dbReference type="NCBI Taxonomy" id="261697"/>
    <lineage>
        <taxon>Eukaryota</taxon>
        <taxon>Fungi</taxon>
        <taxon>Dikarya</taxon>
        <taxon>Ascomycota</taxon>
        <taxon>Pezizomycotina</taxon>
        <taxon>Sordariomycetes</taxon>
        <taxon>Sordariomycetidae</taxon>
        <taxon>Sordariales</taxon>
        <taxon>Naviculisporaceae</taxon>
        <taxon>Rhypophila</taxon>
    </lineage>
</organism>
<keyword evidence="7" id="KW-1185">Reference proteome</keyword>
<evidence type="ECO:0000256" key="3">
    <source>
        <dbReference type="SAM" id="MobiDB-lite"/>
    </source>
</evidence>
<feature type="domain" description="C2H2-type" evidence="5">
    <location>
        <begin position="2"/>
        <end position="31"/>
    </location>
</feature>
<dbReference type="InterPro" id="IPR036864">
    <property type="entry name" value="Zn2-C6_fun-type_DNA-bd_sf"/>
</dbReference>
<reference evidence="6" key="1">
    <citation type="journal article" date="2023" name="Mol. Phylogenet. Evol.">
        <title>Genome-scale phylogeny and comparative genomics of the fungal order Sordariales.</title>
        <authorList>
            <person name="Hensen N."/>
            <person name="Bonometti L."/>
            <person name="Westerberg I."/>
            <person name="Brannstrom I.O."/>
            <person name="Guillou S."/>
            <person name="Cros-Aarteil S."/>
            <person name="Calhoun S."/>
            <person name="Haridas S."/>
            <person name="Kuo A."/>
            <person name="Mondo S."/>
            <person name="Pangilinan J."/>
            <person name="Riley R."/>
            <person name="LaButti K."/>
            <person name="Andreopoulos B."/>
            <person name="Lipzen A."/>
            <person name="Chen C."/>
            <person name="Yan M."/>
            <person name="Daum C."/>
            <person name="Ng V."/>
            <person name="Clum A."/>
            <person name="Steindorff A."/>
            <person name="Ohm R.A."/>
            <person name="Martin F."/>
            <person name="Silar P."/>
            <person name="Natvig D.O."/>
            <person name="Lalanne C."/>
            <person name="Gautier V."/>
            <person name="Ament-Velasquez S.L."/>
            <person name="Kruys A."/>
            <person name="Hutchinson M.I."/>
            <person name="Powell A.J."/>
            <person name="Barry K."/>
            <person name="Miller A.N."/>
            <person name="Grigoriev I.V."/>
            <person name="Debuchy R."/>
            <person name="Gladieux P."/>
            <person name="Hiltunen Thoren M."/>
            <person name="Johannesson H."/>
        </authorList>
    </citation>
    <scope>NUCLEOTIDE SEQUENCE</scope>
    <source>
        <strain evidence="6">PSN293</strain>
    </source>
</reference>
<dbReference type="PRINTS" id="PR00755">
    <property type="entry name" value="AFLATOXINBRP"/>
</dbReference>
<keyword evidence="2" id="KW-0862">Zinc</keyword>
<dbReference type="SUPFAM" id="SSF57701">
    <property type="entry name" value="Zn2/Cys6 DNA-binding domain"/>
    <property type="match status" value="1"/>
</dbReference>
<reference evidence="6" key="2">
    <citation type="submission" date="2023-05" db="EMBL/GenBank/DDBJ databases">
        <authorList>
            <consortium name="Lawrence Berkeley National Laboratory"/>
            <person name="Steindorff A."/>
            <person name="Hensen N."/>
            <person name="Bonometti L."/>
            <person name="Westerberg I."/>
            <person name="Brannstrom I.O."/>
            <person name="Guillou S."/>
            <person name="Cros-Aarteil S."/>
            <person name="Calhoun S."/>
            <person name="Haridas S."/>
            <person name="Kuo A."/>
            <person name="Mondo S."/>
            <person name="Pangilinan J."/>
            <person name="Riley R."/>
            <person name="Labutti K."/>
            <person name="Andreopoulos B."/>
            <person name="Lipzen A."/>
            <person name="Chen C."/>
            <person name="Yanf M."/>
            <person name="Daum C."/>
            <person name="Ng V."/>
            <person name="Clum A."/>
            <person name="Ohm R."/>
            <person name="Martin F."/>
            <person name="Silar P."/>
            <person name="Natvig D."/>
            <person name="Lalanne C."/>
            <person name="Gautier V."/>
            <person name="Ament-Velasquez S.L."/>
            <person name="Kruys A."/>
            <person name="Hutchinson M.I."/>
            <person name="Powell A.J."/>
            <person name="Barry K."/>
            <person name="Miller A.N."/>
            <person name="Grigoriev I.V."/>
            <person name="Debuchy R."/>
            <person name="Gladieux P."/>
            <person name="Thoren M.H."/>
            <person name="Johannesson H."/>
        </authorList>
    </citation>
    <scope>NUCLEOTIDE SEQUENCE</scope>
    <source>
        <strain evidence="6">PSN293</strain>
    </source>
</reference>
<evidence type="ECO:0000313" key="6">
    <source>
        <dbReference type="EMBL" id="KAK4206102.1"/>
    </source>
</evidence>
<dbReference type="Gene3D" id="4.10.240.10">
    <property type="entry name" value="Zn(2)-C6 fungal-type DNA-binding domain"/>
    <property type="match status" value="1"/>
</dbReference>
<keyword evidence="1" id="KW-0539">Nucleus</keyword>
<dbReference type="CDD" id="cd00067">
    <property type="entry name" value="GAL4"/>
    <property type="match status" value="1"/>
</dbReference>
<proteinExistence type="predicted"/>
<keyword evidence="2" id="KW-0863">Zinc-finger</keyword>
<accession>A0AAN6XX13</accession>
<feature type="compositionally biased region" description="Low complexity" evidence="3">
    <location>
        <begin position="154"/>
        <end position="167"/>
    </location>
</feature>
<name>A0AAN6XX13_9PEZI</name>
<dbReference type="PROSITE" id="PS50157">
    <property type="entry name" value="ZINC_FINGER_C2H2_2"/>
    <property type="match status" value="1"/>
</dbReference>
<feature type="non-terminal residue" evidence="6">
    <location>
        <position position="394"/>
    </location>
</feature>
<comment type="caution">
    <text evidence="6">The sequence shown here is derived from an EMBL/GenBank/DDBJ whole genome shotgun (WGS) entry which is preliminary data.</text>
</comment>
<evidence type="ECO:0000313" key="7">
    <source>
        <dbReference type="Proteomes" id="UP001301769"/>
    </source>
</evidence>
<dbReference type="GO" id="GO:0000981">
    <property type="term" value="F:DNA-binding transcription factor activity, RNA polymerase II-specific"/>
    <property type="evidence" value="ECO:0007669"/>
    <property type="project" value="InterPro"/>
</dbReference>
<gene>
    <name evidence="6" type="ORF">QBC37DRAFT_435417</name>
</gene>
<dbReference type="Proteomes" id="UP001301769">
    <property type="component" value="Unassembled WGS sequence"/>
</dbReference>
<protein>
    <recommendedName>
        <fullName evidence="8">Zn(2)-C6 fungal-type domain-containing protein</fullName>
    </recommendedName>
</protein>
<dbReference type="EMBL" id="MU858509">
    <property type="protein sequence ID" value="KAK4206102.1"/>
    <property type="molecule type" value="Genomic_DNA"/>
</dbReference>
<feature type="domain" description="Zn(2)-C6 fungal-type" evidence="4">
    <location>
        <begin position="37"/>
        <end position="67"/>
    </location>
</feature>
<sequence>MLQCQLCNKPFTNPSSHTRHRRYCLKTRNRPRVRQKSCVACSASEGKCTFQRPSCARCHKKGTECAYDNEARPPPEQVKTPSLTNIEPAHFEFQPWGQEISESNQLIDWTAIDLFLSDDFSLPTIVDLGLPAQPGFVTNPSPITDDTSQRQHQSNAVTTTASSPAPSITNTADHASISTPLTISPSTPVIHPSILTLHQNPHTTIPTNATTKYSLISIIRGLRSYPLMMTQKETFPPIIHPHLLGISSNNPNNTQGLSPREIISRCMSLSHRYAMRTPETAPYLWDALIDQSNLFMAHFTSSSGLTAAPFSSASLIAAIQAQLIYVIMRIVDCSSPKATSSSEGTSDTGSRNRELNLNYSVMYVFKKLCEKFVERFGSEAIMKLGIQLSGGGGG</sequence>
<keyword evidence="2" id="KW-0479">Metal-binding</keyword>
<evidence type="ECO:0000256" key="1">
    <source>
        <dbReference type="ARBA" id="ARBA00023242"/>
    </source>
</evidence>
<dbReference type="SMART" id="SM00066">
    <property type="entry name" value="GAL4"/>
    <property type="match status" value="1"/>
</dbReference>
<evidence type="ECO:0000259" key="5">
    <source>
        <dbReference type="PROSITE" id="PS50157"/>
    </source>
</evidence>
<feature type="region of interest" description="Disordered" evidence="3">
    <location>
        <begin position="138"/>
        <end position="167"/>
    </location>
</feature>
<dbReference type="InterPro" id="IPR013087">
    <property type="entry name" value="Znf_C2H2_type"/>
</dbReference>
<evidence type="ECO:0008006" key="8">
    <source>
        <dbReference type="Google" id="ProtNLM"/>
    </source>
</evidence>
<dbReference type="PROSITE" id="PS50048">
    <property type="entry name" value="ZN2_CY6_FUNGAL_2"/>
    <property type="match status" value="1"/>
</dbReference>
<feature type="compositionally biased region" description="Polar residues" evidence="3">
    <location>
        <begin position="138"/>
        <end position="153"/>
    </location>
</feature>
<evidence type="ECO:0000259" key="4">
    <source>
        <dbReference type="PROSITE" id="PS50048"/>
    </source>
</evidence>
<dbReference type="InterPro" id="IPR001138">
    <property type="entry name" value="Zn2Cys6_DnaBD"/>
</dbReference>
<dbReference type="Pfam" id="PF00172">
    <property type="entry name" value="Zn_clus"/>
    <property type="match status" value="1"/>
</dbReference>
<dbReference type="GO" id="GO:0008270">
    <property type="term" value="F:zinc ion binding"/>
    <property type="evidence" value="ECO:0007669"/>
    <property type="project" value="UniProtKB-KW"/>
</dbReference>
<evidence type="ECO:0000256" key="2">
    <source>
        <dbReference type="PROSITE-ProRule" id="PRU00042"/>
    </source>
</evidence>
<dbReference type="AlphaFoldDB" id="A0AAN6XX13"/>